<feature type="transmembrane region" description="Helical" evidence="1">
    <location>
        <begin position="105"/>
        <end position="128"/>
    </location>
</feature>
<dbReference type="EMBL" id="CAJJDN010000087">
    <property type="protein sequence ID" value="CAD8106810.1"/>
    <property type="molecule type" value="Genomic_DNA"/>
</dbReference>
<keyword evidence="1" id="KW-0472">Membrane</keyword>
<keyword evidence="3" id="KW-1185">Reference proteome</keyword>
<gene>
    <name evidence="2" type="ORF">PSON_ATCC_30995.1.T0870175</name>
</gene>
<dbReference type="OrthoDB" id="302428at2759"/>
<feature type="transmembrane region" description="Helical" evidence="1">
    <location>
        <begin position="1226"/>
        <end position="1244"/>
    </location>
</feature>
<feature type="transmembrane region" description="Helical" evidence="1">
    <location>
        <begin position="1541"/>
        <end position="1560"/>
    </location>
</feature>
<dbReference type="PANTHER" id="PTHR31600">
    <property type="entry name" value="TINY MACROCYSTS PROTEIN B-RELATED"/>
    <property type="match status" value="1"/>
</dbReference>
<comment type="caution">
    <text evidence="2">The sequence shown here is derived from an EMBL/GenBank/DDBJ whole genome shotgun (WGS) entry which is preliminary data.</text>
</comment>
<feature type="transmembrane region" description="Helical" evidence="1">
    <location>
        <begin position="1325"/>
        <end position="1346"/>
    </location>
</feature>
<feature type="transmembrane region" description="Helical" evidence="1">
    <location>
        <begin position="74"/>
        <end position="98"/>
    </location>
</feature>
<protein>
    <recommendedName>
        <fullName evidence="4">Transmembrane protein</fullName>
    </recommendedName>
</protein>
<feature type="transmembrane region" description="Helical" evidence="1">
    <location>
        <begin position="202"/>
        <end position="221"/>
    </location>
</feature>
<dbReference type="Proteomes" id="UP000692954">
    <property type="component" value="Unassembled WGS sequence"/>
</dbReference>
<evidence type="ECO:0000313" key="2">
    <source>
        <dbReference type="EMBL" id="CAD8106810.1"/>
    </source>
</evidence>
<proteinExistence type="predicted"/>
<organism evidence="2 3">
    <name type="scientific">Paramecium sonneborni</name>
    <dbReference type="NCBI Taxonomy" id="65129"/>
    <lineage>
        <taxon>Eukaryota</taxon>
        <taxon>Sar</taxon>
        <taxon>Alveolata</taxon>
        <taxon>Ciliophora</taxon>
        <taxon>Intramacronucleata</taxon>
        <taxon>Oligohymenophorea</taxon>
        <taxon>Peniculida</taxon>
        <taxon>Parameciidae</taxon>
        <taxon>Paramecium</taxon>
    </lineage>
</organism>
<reference evidence="2" key="1">
    <citation type="submission" date="2021-01" db="EMBL/GenBank/DDBJ databases">
        <authorList>
            <consortium name="Genoscope - CEA"/>
            <person name="William W."/>
        </authorList>
    </citation>
    <scope>NUCLEOTIDE SEQUENCE</scope>
</reference>
<feature type="transmembrane region" description="Helical" evidence="1">
    <location>
        <begin position="1064"/>
        <end position="1081"/>
    </location>
</feature>
<dbReference type="InterPro" id="IPR052994">
    <property type="entry name" value="Tiny_macrocysts_regulators"/>
</dbReference>
<accession>A0A8S1PTY2</accession>
<evidence type="ECO:0000313" key="3">
    <source>
        <dbReference type="Proteomes" id="UP000692954"/>
    </source>
</evidence>
<evidence type="ECO:0008006" key="4">
    <source>
        <dbReference type="Google" id="ProtNLM"/>
    </source>
</evidence>
<name>A0A8S1PTY2_9CILI</name>
<dbReference type="PANTHER" id="PTHR31600:SF2">
    <property type="entry name" value="GAMETE ENRICHED GENE 10 PROTEIN-RELATED"/>
    <property type="match status" value="1"/>
</dbReference>
<evidence type="ECO:0000256" key="1">
    <source>
        <dbReference type="SAM" id="Phobius"/>
    </source>
</evidence>
<sequence>MKKIIQKAKNFHYLLHFDQANISESILQFTNFLYLAQLFNLGKNFEPNSEIVTIYSFLKSTFIFNLIPEKYFPHIQFLLLIYNLFLAISIFIVVLLNIKHNSKNWVLLMITINITLNIYPNVFFIPNLWLNIKQCFTESIFYFLISLINIIITLFITFLVVFFQRGDSLTHNENITNKIILARILIKLVEFITIYLSFYDDTISFILEQIILVWIILLNLFKLITIQISKIQLSILFLLFNLSLLADYRMMDYLLISILILSLQSQIQYNALQQILFRSETIISCQLAEKVYKKCLIEKQARIQLLIFKNNHKCTKCKAFYDIIECILKRNCKNERDKIIYANFISKKWPLRALVELFKEQSEDFYFQSAILTFQKMNETNFDISNYIYTSYKSQIESENVKKQLISLIQFLIKFWNQTIVNQFGIKQFYQQTQQVGRKIDQISKNIEKIYDIKNCKLKDNQQSDVITLRLLQLYYCVAKVDIIKAQSMEDKINELFRSDKFRQSNTIDNNQLATNRSMLLTTSLIYNINKLIQPNYQQMSLFFDTSIEEINFIKSSFEIMPAFLSNVHDQFIENFIQKGQSRLCQQGQQTFYQDLLGYIVPCNIHMIPLQGQNDYFINVILTKELNYNDQIVFGMNGKLYGMTRDFFEFSQQSIQYETYTKKLQINDLIEKGSLVQYYIENIQEQIQVLKQSIEKHQNYIIQEVQSQWQYPENHLNCIFNTSSLIKQQYNSSMNQLLSFSNFMSQKTNLQTSKQTEKSLQVSEFDESRSSNKELMVDGIEWSILNQNYHNSIRQMLDQFNDKQKTNRIRLVIIYSLIYKKIQIGKKSLGYFVMELKDYRQEFTQKTTTQNFTTYQTKKTESSAKNMSSYSFPQSDVDDINSEKPLFYDDLDNQINQINLKNHLLYLNKLELDKQAIICNNENQISSINITKQKFQSFDFENSSRLLKIQTDRQPKKHLLTTRIELQSINIQQDDDILQEAEKEFDEIAFERNIINNQEQDDDNFDGWKDKNLKDQYQKQKTKIINEQLSNQTFTKQLNALKDTFQYLEKISSQNFTLISLKKFTYFLFCVIILLIINIVLDSLRSYNHISENDNFLNQIFNEVKFHRICAIKLNLLITQLLRDTSIFNKNEIIFQMSEKQASIIFDYNIYDQQYKLINNYQQNQDINANYFNILFQQFNDDIRQSWDKTNLQAFQFTNNTQFLFDYIYDIVMYDLDNFEDQSTDYISASIFIILYSLLMLYQIKFLSTKQKVIIKLLKLAHQTNISKIQNQIARLSTIKDNFECSNQKNWKLTSYVKIISEDVQHDKSQRKQNHDLEGNIGHQYIYPNIIVLLLLCLFGAMGLFIQQIYYKKEYLSLQKQFLKLNIMIDHSLTYGNLIKTFQVIKISSSLDSSIIEDFNQSINNQINITNDIIDELERLQENDILDSLINNQCEYFSDMIEYCKNNVYPYNEMSQLIERGLISLTNNIQKVKNTEFNYELTTKQFQKVSQELLEYIKSQSFINTFLIYFIESVNTLDMEIEKLFEVGQHQFNNYVLMIELYEIGVGISLSLIYLLYGYLTQIYHRQDFRITMFFLRTIPNEQMQLKNILHQIKNIVQEK</sequence>
<feature type="transmembrane region" description="Helical" evidence="1">
    <location>
        <begin position="140"/>
        <end position="163"/>
    </location>
</feature>
<keyword evidence="1" id="KW-1133">Transmembrane helix</keyword>
<keyword evidence="1" id="KW-0812">Transmembrane</keyword>
<feature type="transmembrane region" description="Helical" evidence="1">
    <location>
        <begin position="175"/>
        <end position="196"/>
    </location>
</feature>